<dbReference type="Proteomes" id="UP000622475">
    <property type="component" value="Unassembled WGS sequence"/>
</dbReference>
<organism evidence="2 3">
    <name type="scientific">Mucilaginibacter myungsuensis</name>
    <dbReference type="NCBI Taxonomy" id="649104"/>
    <lineage>
        <taxon>Bacteria</taxon>
        <taxon>Pseudomonadati</taxon>
        <taxon>Bacteroidota</taxon>
        <taxon>Sphingobacteriia</taxon>
        <taxon>Sphingobacteriales</taxon>
        <taxon>Sphingobacteriaceae</taxon>
        <taxon>Mucilaginibacter</taxon>
    </lineage>
</organism>
<keyword evidence="3" id="KW-1185">Reference proteome</keyword>
<dbReference type="Gene3D" id="3.10.450.50">
    <property type="match status" value="1"/>
</dbReference>
<dbReference type="AlphaFoldDB" id="A0A929KX36"/>
<protein>
    <submittedName>
        <fullName evidence="2">DUF4783 domain-containing protein</fullName>
    </submittedName>
</protein>
<feature type="signal peptide" evidence="1">
    <location>
        <begin position="1"/>
        <end position="20"/>
    </location>
</feature>
<dbReference type="RefSeq" id="WP_194112463.1">
    <property type="nucleotide sequence ID" value="NZ_JADFFL010000005.1"/>
</dbReference>
<gene>
    <name evidence="2" type="ORF">IRJ16_15275</name>
</gene>
<evidence type="ECO:0000313" key="2">
    <source>
        <dbReference type="EMBL" id="MBE9663249.1"/>
    </source>
</evidence>
<evidence type="ECO:0000313" key="3">
    <source>
        <dbReference type="Proteomes" id="UP000622475"/>
    </source>
</evidence>
<name>A0A929KX36_9SPHI</name>
<dbReference type="InterPro" id="IPR031977">
    <property type="entry name" value="DUF4783"/>
</dbReference>
<keyword evidence="1" id="KW-0732">Signal</keyword>
<reference evidence="2" key="1">
    <citation type="submission" date="2020-10" db="EMBL/GenBank/DDBJ databases">
        <title>Mucilaginibacter mali sp. nov., isolated from rhizosphere soil of apple orchard.</title>
        <authorList>
            <person name="Lee J.-S."/>
            <person name="Kim H.S."/>
            <person name="Kim J.-S."/>
        </authorList>
    </citation>
    <scope>NUCLEOTIDE SEQUENCE</scope>
    <source>
        <strain evidence="2">KCTC 22746</strain>
    </source>
</reference>
<proteinExistence type="predicted"/>
<sequence>MKRLACLLLFLLPLALTSRAADPIDNAVELIKSGNAKELAKIFAVSVELTLLDDENIVNPAQAEAALTTFFKAHAVKSVTVVHKVNSNASVKYAVLSLVTSSGTYRTTVSLKLVKDQFLINELKVEDKK</sequence>
<dbReference type="Pfam" id="PF16022">
    <property type="entry name" value="DUF4783"/>
    <property type="match status" value="1"/>
</dbReference>
<dbReference type="EMBL" id="JADFFL010000005">
    <property type="protein sequence ID" value="MBE9663249.1"/>
    <property type="molecule type" value="Genomic_DNA"/>
</dbReference>
<accession>A0A929KX36</accession>
<comment type="caution">
    <text evidence="2">The sequence shown here is derived from an EMBL/GenBank/DDBJ whole genome shotgun (WGS) entry which is preliminary data.</text>
</comment>
<evidence type="ECO:0000256" key="1">
    <source>
        <dbReference type="SAM" id="SignalP"/>
    </source>
</evidence>
<feature type="chain" id="PRO_5037762992" evidence="1">
    <location>
        <begin position="21"/>
        <end position="129"/>
    </location>
</feature>